<dbReference type="PROSITE" id="PS50067">
    <property type="entry name" value="KINESIN_MOTOR_2"/>
    <property type="match status" value="1"/>
</dbReference>
<evidence type="ECO:0000256" key="7">
    <source>
        <dbReference type="PROSITE-ProRule" id="PRU00283"/>
    </source>
</evidence>
<organism evidence="9 10">
    <name type="scientific">Temnothorax curvispinosus</name>
    <dbReference type="NCBI Taxonomy" id="300111"/>
    <lineage>
        <taxon>Eukaryota</taxon>
        <taxon>Metazoa</taxon>
        <taxon>Ecdysozoa</taxon>
        <taxon>Arthropoda</taxon>
        <taxon>Hexapoda</taxon>
        <taxon>Insecta</taxon>
        <taxon>Pterygota</taxon>
        <taxon>Neoptera</taxon>
        <taxon>Endopterygota</taxon>
        <taxon>Hymenoptera</taxon>
        <taxon>Apocrita</taxon>
        <taxon>Aculeata</taxon>
        <taxon>Formicoidea</taxon>
        <taxon>Formicidae</taxon>
        <taxon>Myrmicinae</taxon>
        <taxon>Temnothorax</taxon>
    </lineage>
</organism>
<dbReference type="GO" id="GO:0005874">
    <property type="term" value="C:microtubule"/>
    <property type="evidence" value="ECO:0007669"/>
    <property type="project" value="UniProtKB-KW"/>
</dbReference>
<keyword evidence="6" id="KW-0206">Cytoskeleton</keyword>
<comment type="subcellular location">
    <subcellularLocation>
        <location evidence="1">Cytoplasm</location>
        <location evidence="1">Cytoskeleton</location>
    </subcellularLocation>
</comment>
<comment type="similarity">
    <text evidence="7">Belongs to the TRAFAC class myosin-kinesin ATPase superfamily. Kinesin family.</text>
</comment>
<dbReference type="PANTHER" id="PTHR47972">
    <property type="entry name" value="KINESIN-LIKE PROTEIN KLP-3"/>
    <property type="match status" value="1"/>
</dbReference>
<dbReference type="RefSeq" id="XP_024875375.1">
    <property type="nucleotide sequence ID" value="XM_025019607.1"/>
</dbReference>
<keyword evidence="9" id="KW-1185">Reference proteome</keyword>
<dbReference type="InterPro" id="IPR036961">
    <property type="entry name" value="Kinesin_motor_dom_sf"/>
</dbReference>
<protein>
    <submittedName>
        <fullName evidence="10">Protein claret segregational-like</fullName>
    </submittedName>
</protein>
<name>A0A6J1Q363_9HYME</name>
<dbReference type="GO" id="GO:0003777">
    <property type="term" value="F:microtubule motor activity"/>
    <property type="evidence" value="ECO:0007669"/>
    <property type="project" value="InterPro"/>
</dbReference>
<dbReference type="InterPro" id="IPR001752">
    <property type="entry name" value="Kinesin_motor_dom"/>
</dbReference>
<dbReference type="GeneID" id="112456844"/>
<keyword evidence="5 7" id="KW-0505">Motor protein</keyword>
<dbReference type="GO" id="GO:0005524">
    <property type="term" value="F:ATP binding"/>
    <property type="evidence" value="ECO:0007669"/>
    <property type="project" value="UniProtKB-UniRule"/>
</dbReference>
<dbReference type="InterPro" id="IPR027417">
    <property type="entry name" value="P-loop_NTPase"/>
</dbReference>
<dbReference type="Pfam" id="PF00225">
    <property type="entry name" value="Kinesin"/>
    <property type="match status" value="1"/>
</dbReference>
<keyword evidence="4 7" id="KW-0067">ATP-binding</keyword>
<evidence type="ECO:0000256" key="2">
    <source>
        <dbReference type="ARBA" id="ARBA00022701"/>
    </source>
</evidence>
<dbReference type="SUPFAM" id="SSF52540">
    <property type="entry name" value="P-loop containing nucleoside triphosphate hydrolases"/>
    <property type="match status" value="1"/>
</dbReference>
<keyword evidence="6" id="KW-0963">Cytoplasm</keyword>
<dbReference type="OrthoDB" id="3176171at2759"/>
<dbReference type="GO" id="GO:0007018">
    <property type="term" value="P:microtubule-based movement"/>
    <property type="evidence" value="ECO:0007669"/>
    <property type="project" value="InterPro"/>
</dbReference>
<dbReference type="PRINTS" id="PR00380">
    <property type="entry name" value="KINESINHEAVY"/>
</dbReference>
<feature type="binding site" evidence="7">
    <location>
        <begin position="80"/>
        <end position="87"/>
    </location>
    <ligand>
        <name>ATP</name>
        <dbReference type="ChEBI" id="CHEBI:30616"/>
    </ligand>
</feature>
<evidence type="ECO:0000259" key="8">
    <source>
        <dbReference type="PROSITE" id="PS50067"/>
    </source>
</evidence>
<dbReference type="SMART" id="SM00129">
    <property type="entry name" value="KISc"/>
    <property type="match status" value="1"/>
</dbReference>
<evidence type="ECO:0000313" key="10">
    <source>
        <dbReference type="RefSeq" id="XP_024875375.1"/>
    </source>
</evidence>
<dbReference type="Proteomes" id="UP000504618">
    <property type="component" value="Unplaced"/>
</dbReference>
<feature type="domain" description="Kinesin motor" evidence="8">
    <location>
        <begin position="1"/>
        <end position="317"/>
    </location>
</feature>
<evidence type="ECO:0000256" key="4">
    <source>
        <dbReference type="ARBA" id="ARBA00022840"/>
    </source>
</evidence>
<proteinExistence type="inferred from homology"/>
<accession>A0A6J1Q363</accession>
<dbReference type="InterPro" id="IPR027640">
    <property type="entry name" value="Kinesin-like_fam"/>
</dbReference>
<keyword evidence="3 7" id="KW-0547">Nucleotide-binding</keyword>
<keyword evidence="2" id="KW-0493">Microtubule</keyword>
<dbReference type="PANTHER" id="PTHR47972:SF45">
    <property type="entry name" value="PROTEIN CLARET SEGREGATIONAL"/>
    <property type="match status" value="1"/>
</dbReference>
<evidence type="ECO:0000256" key="1">
    <source>
        <dbReference type="ARBA" id="ARBA00004245"/>
    </source>
</evidence>
<evidence type="ECO:0000313" key="9">
    <source>
        <dbReference type="Proteomes" id="UP000504618"/>
    </source>
</evidence>
<dbReference type="Gene3D" id="3.40.850.10">
    <property type="entry name" value="Kinesin motor domain"/>
    <property type="match status" value="1"/>
</dbReference>
<sequence length="317" mass="36439">MCRVRPRTADEITRAKPLGDIIITDYEIKIKAEDTVKYNKFTFHKIFTPEASQEEVFKELFSLVQLALEGYTNVCVFAYGQASSGKTYTMEGKYETEGMLPRTVRCILDRKKELELSGWEYRVEASFLEIYNERIIDLLNLKPQSNNKKHKIRIFDSSDQDAYVSNLQIKKIQSPEEFNEYLRIARRNLITSSKSHLVARIRLIGTHSAKQEVLVGNLNFVDLAGSIKIKAEDKLNKIEMTEVININKSLASLSNVILALLKKQKHIPYRNSKLTHVLMPTLRRNSKILMVLNISPLCESYNETLKSLKFVSNAINC</sequence>
<evidence type="ECO:0000256" key="5">
    <source>
        <dbReference type="ARBA" id="ARBA00023175"/>
    </source>
</evidence>
<dbReference type="AlphaFoldDB" id="A0A6J1Q363"/>
<dbReference type="GO" id="GO:0008017">
    <property type="term" value="F:microtubule binding"/>
    <property type="evidence" value="ECO:0007669"/>
    <property type="project" value="InterPro"/>
</dbReference>
<evidence type="ECO:0000256" key="3">
    <source>
        <dbReference type="ARBA" id="ARBA00022741"/>
    </source>
</evidence>
<gene>
    <name evidence="10" type="primary">LOC112456844</name>
</gene>
<reference evidence="10" key="1">
    <citation type="submission" date="2025-08" db="UniProtKB">
        <authorList>
            <consortium name="RefSeq"/>
        </authorList>
    </citation>
    <scope>IDENTIFICATION</scope>
    <source>
        <tissue evidence="10">Whole body</tissue>
    </source>
</reference>
<evidence type="ECO:0000256" key="6">
    <source>
        <dbReference type="ARBA" id="ARBA00023212"/>
    </source>
</evidence>